<dbReference type="AlphaFoldDB" id="A0A4Z2FL69"/>
<dbReference type="Proteomes" id="UP000314294">
    <property type="component" value="Unassembled WGS sequence"/>
</dbReference>
<keyword evidence="2" id="KW-1185">Reference proteome</keyword>
<evidence type="ECO:0000313" key="1">
    <source>
        <dbReference type="EMBL" id="TNN41640.1"/>
    </source>
</evidence>
<organism evidence="1 2">
    <name type="scientific">Liparis tanakae</name>
    <name type="common">Tanaka's snailfish</name>
    <dbReference type="NCBI Taxonomy" id="230148"/>
    <lineage>
        <taxon>Eukaryota</taxon>
        <taxon>Metazoa</taxon>
        <taxon>Chordata</taxon>
        <taxon>Craniata</taxon>
        <taxon>Vertebrata</taxon>
        <taxon>Euteleostomi</taxon>
        <taxon>Actinopterygii</taxon>
        <taxon>Neopterygii</taxon>
        <taxon>Teleostei</taxon>
        <taxon>Neoteleostei</taxon>
        <taxon>Acanthomorphata</taxon>
        <taxon>Eupercaria</taxon>
        <taxon>Perciformes</taxon>
        <taxon>Cottioidei</taxon>
        <taxon>Cottales</taxon>
        <taxon>Liparidae</taxon>
        <taxon>Liparis</taxon>
    </lineage>
</organism>
<gene>
    <name evidence="1" type="ORF">EYF80_048190</name>
</gene>
<reference evidence="1 2" key="1">
    <citation type="submission" date="2019-03" db="EMBL/GenBank/DDBJ databases">
        <title>First draft genome of Liparis tanakae, snailfish: a comprehensive survey of snailfish specific genes.</title>
        <authorList>
            <person name="Kim W."/>
            <person name="Song I."/>
            <person name="Jeong J.-H."/>
            <person name="Kim D."/>
            <person name="Kim S."/>
            <person name="Ryu S."/>
            <person name="Song J.Y."/>
            <person name="Lee S.K."/>
        </authorList>
    </citation>
    <scope>NUCLEOTIDE SEQUENCE [LARGE SCALE GENOMIC DNA]</scope>
    <source>
        <tissue evidence="1">Muscle</tissue>
    </source>
</reference>
<proteinExistence type="predicted"/>
<protein>
    <submittedName>
        <fullName evidence="1">Uncharacterized protein</fullName>
    </submittedName>
</protein>
<name>A0A4Z2FL69_9TELE</name>
<evidence type="ECO:0000313" key="2">
    <source>
        <dbReference type="Proteomes" id="UP000314294"/>
    </source>
</evidence>
<sequence>MEPHSSSSWQNRGIEASFCPAREKEVRNVEEVSEIKGARERTFFITFSFFIKKNLGAYITHNATL</sequence>
<dbReference type="EMBL" id="SRLO01001091">
    <property type="protein sequence ID" value="TNN41640.1"/>
    <property type="molecule type" value="Genomic_DNA"/>
</dbReference>
<comment type="caution">
    <text evidence="1">The sequence shown here is derived from an EMBL/GenBank/DDBJ whole genome shotgun (WGS) entry which is preliminary data.</text>
</comment>
<accession>A0A4Z2FL69</accession>